<dbReference type="Proteomes" id="UP000190328">
    <property type="component" value="Unassembled WGS sequence"/>
</dbReference>
<evidence type="ECO:0000313" key="3">
    <source>
        <dbReference type="Proteomes" id="UP000190328"/>
    </source>
</evidence>
<dbReference type="EMBL" id="FUXI01000017">
    <property type="protein sequence ID" value="SJZ84211.1"/>
    <property type="molecule type" value="Genomic_DNA"/>
</dbReference>
<organism evidence="2 3">
    <name type="scientific">Pilibacter termitis</name>
    <dbReference type="NCBI Taxonomy" id="263852"/>
    <lineage>
        <taxon>Bacteria</taxon>
        <taxon>Bacillati</taxon>
        <taxon>Bacillota</taxon>
        <taxon>Bacilli</taxon>
        <taxon>Lactobacillales</taxon>
        <taxon>Enterococcaceae</taxon>
        <taxon>Pilibacter</taxon>
    </lineage>
</organism>
<keyword evidence="2" id="KW-0255">Endonuclease</keyword>
<dbReference type="InterPro" id="IPR002711">
    <property type="entry name" value="HNH"/>
</dbReference>
<reference evidence="2 3" key="1">
    <citation type="submission" date="2017-02" db="EMBL/GenBank/DDBJ databases">
        <authorList>
            <person name="Peterson S.W."/>
        </authorList>
    </citation>
    <scope>NUCLEOTIDE SEQUENCE [LARGE SCALE GENOMIC DNA]</scope>
    <source>
        <strain evidence="2 3">ATCC BAA-1030</strain>
    </source>
</reference>
<dbReference type="STRING" id="263852.SAMN02745116_01586"/>
<accession>A0A1T4NYB5</accession>
<dbReference type="Pfam" id="PF01844">
    <property type="entry name" value="HNH"/>
    <property type="match status" value="1"/>
</dbReference>
<keyword evidence="2" id="KW-0540">Nuclease</keyword>
<dbReference type="InterPro" id="IPR003615">
    <property type="entry name" value="HNH_nuc"/>
</dbReference>
<keyword evidence="3" id="KW-1185">Reference proteome</keyword>
<keyword evidence="2" id="KW-0378">Hydrolase</keyword>
<dbReference type="OrthoDB" id="9779761at2"/>
<sequence>MSIFNKENFSYYLKKRGLAESTIRKNAVQAHNRIFNELGISFYELEDLSSIQTLYKDVKVLEGLMEKNPNRFYSSAVANYLKFVASFSEREIFSTEMVYEQEVEVVEIKEETIEIKPVKVSREVILNGRKTYYRNPKIAKMALNYHDFSCQIDKHHKTFISKATQRNYVEAHHLIPISYQGLFDYGIDTVSNILSLCPNCHRKIHFSTANEQKEMLHFLFQKQVTDLLNTGIEITEKELYELYL</sequence>
<proteinExistence type="predicted"/>
<protein>
    <submittedName>
        <fullName evidence="2">HNH endonuclease</fullName>
    </submittedName>
</protein>
<feature type="domain" description="HNH" evidence="1">
    <location>
        <begin position="167"/>
        <end position="205"/>
    </location>
</feature>
<dbReference type="CDD" id="cd00085">
    <property type="entry name" value="HNHc"/>
    <property type="match status" value="1"/>
</dbReference>
<evidence type="ECO:0000259" key="1">
    <source>
        <dbReference type="Pfam" id="PF01844"/>
    </source>
</evidence>
<dbReference type="Gene3D" id="1.10.30.50">
    <property type="match status" value="1"/>
</dbReference>
<dbReference type="AlphaFoldDB" id="A0A1T4NYB5"/>
<name>A0A1T4NYB5_9ENTE</name>
<dbReference type="GO" id="GO:0004519">
    <property type="term" value="F:endonuclease activity"/>
    <property type="evidence" value="ECO:0007669"/>
    <property type="project" value="UniProtKB-KW"/>
</dbReference>
<dbReference type="RefSeq" id="WP_078807516.1">
    <property type="nucleotide sequence ID" value="NZ_FUXI01000017.1"/>
</dbReference>
<gene>
    <name evidence="2" type="ORF">SAMN02745116_01586</name>
</gene>
<evidence type="ECO:0000313" key="2">
    <source>
        <dbReference type="EMBL" id="SJZ84211.1"/>
    </source>
</evidence>